<evidence type="ECO:0000256" key="10">
    <source>
        <dbReference type="ARBA" id="ARBA00042775"/>
    </source>
</evidence>
<sequence length="641" mass="70036">MFDIIRDRKKFLMGFLLILIIPSFVLFGVEGYTRFNEGGAAVASVDGKKIKRAEWDQAHRQEVERLRAMVPNIDSALLDSDIARYESLERLVRQRVLAAAVAKLNLYTPDQRLARELQQNQAIASLRKPDGSLDVEAYRQLLSRQGMTPEIFEASVRADLSQRQVLQGVQATGFGSSAMARATLNAFFEQRELRVKTFTARDFASRVNPSEADIEAFYQQNQALFQAPEQADVEYLVLDAAALQKGISISEADLRSYYDQNASQLSGAEERRASHILLSVPNGATPEQKAEVRKKAEALLAEARANPAKFAELAKANSQDPGSAANGGDLDFFGKGAMVPPFEQAVFALRKGQISDIVETDFGFHIIQLTDIKAPPVKSFAELRPQLEAQLRQQQAQRQYAEAADTFSNLVYEQPQSLQPAAERLKLTVQTAKGVLRTPAAGQTGPLANARLLGALFAPESISSKRNTEAIDVGGSQLVAARIVEHRPAHTQPLAEVREQARSRLVAQRAAELAKEEAEKQLAAWKGGADAAAMGPVLKVSRESAQSMDPRVLDAALAADPKALPAWIGVPLGQQGHAVVQVVKVLPRAEVPAERQAQEVQQVGQGWSGAESEAYYETLKARFKARILVPKPAENATPPAR</sequence>
<dbReference type="InterPro" id="IPR000297">
    <property type="entry name" value="PPIase_PpiC"/>
</dbReference>
<evidence type="ECO:0000256" key="7">
    <source>
        <dbReference type="ARBA" id="ARBA00023186"/>
    </source>
</evidence>
<dbReference type="SUPFAM" id="SSF54534">
    <property type="entry name" value="FKBP-like"/>
    <property type="match status" value="1"/>
</dbReference>
<dbReference type="KEGG" id="hcz:G9Q37_09670"/>
<dbReference type="PANTHER" id="PTHR47529:SF1">
    <property type="entry name" value="PERIPLASMIC CHAPERONE PPID"/>
    <property type="match status" value="1"/>
</dbReference>
<dbReference type="PROSITE" id="PS50198">
    <property type="entry name" value="PPIC_PPIASE_2"/>
    <property type="match status" value="1"/>
</dbReference>
<dbReference type="InterPro" id="IPR046357">
    <property type="entry name" value="PPIase_dom_sf"/>
</dbReference>
<gene>
    <name evidence="14" type="ORF">G9Q37_09670</name>
</gene>
<comment type="subcellular location">
    <subcellularLocation>
        <location evidence="1">Cell inner membrane</location>
        <topology evidence="1">Single-pass type II membrane protein</topology>
        <orientation evidence="1">Periplasmic side</orientation>
    </subcellularLocation>
</comment>
<dbReference type="Gene3D" id="3.10.50.40">
    <property type="match status" value="1"/>
</dbReference>
<name>A0A6G8IGT3_9BURK</name>
<evidence type="ECO:0000256" key="4">
    <source>
        <dbReference type="ARBA" id="ARBA00022692"/>
    </source>
</evidence>
<dbReference type="SUPFAM" id="SSF109998">
    <property type="entry name" value="Triger factor/SurA peptide-binding domain-like"/>
    <property type="match status" value="1"/>
</dbReference>
<keyword evidence="6 12" id="KW-0472">Membrane</keyword>
<comment type="similarity">
    <text evidence="8">Belongs to the PpiD chaperone family.</text>
</comment>
<keyword evidence="5 12" id="KW-1133">Transmembrane helix</keyword>
<evidence type="ECO:0000256" key="12">
    <source>
        <dbReference type="SAM" id="Phobius"/>
    </source>
</evidence>
<dbReference type="EMBL" id="CP049989">
    <property type="protein sequence ID" value="QIM52392.1"/>
    <property type="molecule type" value="Genomic_DNA"/>
</dbReference>
<evidence type="ECO:0000313" key="15">
    <source>
        <dbReference type="Proteomes" id="UP000503162"/>
    </source>
</evidence>
<dbReference type="Proteomes" id="UP000503162">
    <property type="component" value="Chromosome"/>
</dbReference>
<dbReference type="InterPro" id="IPR027304">
    <property type="entry name" value="Trigger_fact/SurA_dom_sf"/>
</dbReference>
<feature type="domain" description="PpiC" evidence="13">
    <location>
        <begin position="268"/>
        <end position="371"/>
    </location>
</feature>
<dbReference type="RefSeq" id="WP_166226994.1">
    <property type="nucleotide sequence ID" value="NZ_CP049989.1"/>
</dbReference>
<dbReference type="Gene3D" id="1.10.4030.10">
    <property type="entry name" value="Porin chaperone SurA, peptide-binding domain"/>
    <property type="match status" value="1"/>
</dbReference>
<evidence type="ECO:0000256" key="5">
    <source>
        <dbReference type="ARBA" id="ARBA00022989"/>
    </source>
</evidence>
<evidence type="ECO:0000256" key="1">
    <source>
        <dbReference type="ARBA" id="ARBA00004382"/>
    </source>
</evidence>
<keyword evidence="4 12" id="KW-0812">Transmembrane</keyword>
<keyword evidence="3" id="KW-0997">Cell inner membrane</keyword>
<proteinExistence type="inferred from homology"/>
<keyword evidence="15" id="KW-1185">Reference proteome</keyword>
<dbReference type="InterPro" id="IPR052029">
    <property type="entry name" value="PpiD_chaperone"/>
</dbReference>
<accession>A0A6G8IGT3</accession>
<dbReference type="Pfam" id="PF13616">
    <property type="entry name" value="Rotamase_3"/>
    <property type="match status" value="1"/>
</dbReference>
<dbReference type="PANTHER" id="PTHR47529">
    <property type="entry name" value="PEPTIDYL-PROLYL CIS-TRANS ISOMERASE D"/>
    <property type="match status" value="1"/>
</dbReference>
<keyword evidence="11 14" id="KW-0413">Isomerase</keyword>
<dbReference type="AlphaFoldDB" id="A0A6G8IGT3"/>
<evidence type="ECO:0000256" key="11">
    <source>
        <dbReference type="PROSITE-ProRule" id="PRU00278"/>
    </source>
</evidence>
<dbReference type="GO" id="GO:0003755">
    <property type="term" value="F:peptidyl-prolyl cis-trans isomerase activity"/>
    <property type="evidence" value="ECO:0007669"/>
    <property type="project" value="UniProtKB-KW"/>
</dbReference>
<dbReference type="GO" id="GO:0005886">
    <property type="term" value="C:plasma membrane"/>
    <property type="evidence" value="ECO:0007669"/>
    <property type="project" value="UniProtKB-SubCell"/>
</dbReference>
<evidence type="ECO:0000259" key="13">
    <source>
        <dbReference type="PROSITE" id="PS50198"/>
    </source>
</evidence>
<evidence type="ECO:0000256" key="3">
    <source>
        <dbReference type="ARBA" id="ARBA00022519"/>
    </source>
</evidence>
<protein>
    <recommendedName>
        <fullName evidence="9">Periplasmic chaperone PpiD</fullName>
    </recommendedName>
    <alternativeName>
        <fullName evidence="10">Periplasmic folding chaperone</fullName>
    </alternativeName>
</protein>
<reference evidence="14 15" key="1">
    <citation type="submission" date="2020-03" db="EMBL/GenBank/DDBJ databases">
        <title>Hydrogenophaga sp. nov. isolated from cyanobacterial mat.</title>
        <authorList>
            <person name="Thorat V."/>
            <person name="Kirdat K."/>
            <person name="Tiwarekar B."/>
            <person name="Costa E.D."/>
            <person name="Yadav A."/>
        </authorList>
    </citation>
    <scope>NUCLEOTIDE SEQUENCE [LARGE SCALE GENOMIC DNA]</scope>
    <source>
        <strain evidence="14 15">BA0156</strain>
    </source>
</reference>
<feature type="transmembrane region" description="Helical" evidence="12">
    <location>
        <begin position="12"/>
        <end position="29"/>
    </location>
</feature>
<organism evidence="14 15">
    <name type="scientific">Hydrogenophaga crocea</name>
    <dbReference type="NCBI Taxonomy" id="2716225"/>
    <lineage>
        <taxon>Bacteria</taxon>
        <taxon>Pseudomonadati</taxon>
        <taxon>Pseudomonadota</taxon>
        <taxon>Betaproteobacteria</taxon>
        <taxon>Burkholderiales</taxon>
        <taxon>Comamonadaceae</taxon>
        <taxon>Hydrogenophaga</taxon>
    </lineage>
</organism>
<dbReference type="Pfam" id="PF13624">
    <property type="entry name" value="SurA_N_3"/>
    <property type="match status" value="1"/>
</dbReference>
<keyword evidence="7" id="KW-0143">Chaperone</keyword>
<evidence type="ECO:0000256" key="2">
    <source>
        <dbReference type="ARBA" id="ARBA00022475"/>
    </source>
</evidence>
<keyword evidence="11" id="KW-0697">Rotamase</keyword>
<keyword evidence="2" id="KW-1003">Cell membrane</keyword>
<evidence type="ECO:0000256" key="9">
    <source>
        <dbReference type="ARBA" id="ARBA00040743"/>
    </source>
</evidence>
<evidence type="ECO:0000256" key="6">
    <source>
        <dbReference type="ARBA" id="ARBA00023136"/>
    </source>
</evidence>
<evidence type="ECO:0000256" key="8">
    <source>
        <dbReference type="ARBA" id="ARBA00038408"/>
    </source>
</evidence>
<evidence type="ECO:0000313" key="14">
    <source>
        <dbReference type="EMBL" id="QIM52392.1"/>
    </source>
</evidence>